<protein>
    <submittedName>
        <fullName evidence="11">Multisubunit potassium/proton antiporter, PhaD subunit</fullName>
    </submittedName>
</protein>
<feature type="transmembrane region" description="Helical" evidence="9">
    <location>
        <begin position="205"/>
        <end position="232"/>
    </location>
</feature>
<feature type="transmembrane region" description="Helical" evidence="9">
    <location>
        <begin position="79"/>
        <end position="98"/>
    </location>
</feature>
<feature type="transmembrane region" description="Helical" evidence="9">
    <location>
        <begin position="6"/>
        <end position="26"/>
    </location>
</feature>
<gene>
    <name evidence="11" type="ORF">SAMN04488238_101389</name>
</gene>
<feature type="transmembrane region" description="Helical" evidence="9">
    <location>
        <begin position="280"/>
        <end position="299"/>
    </location>
</feature>
<evidence type="ECO:0000256" key="3">
    <source>
        <dbReference type="ARBA" id="ARBA00005346"/>
    </source>
</evidence>
<dbReference type="PANTHER" id="PTHR42703:SF1">
    <property type="entry name" value="NA(+)_H(+) ANTIPORTER SUBUNIT D1"/>
    <property type="match status" value="1"/>
</dbReference>
<keyword evidence="12" id="KW-1185">Reference proteome</keyword>
<sequence length="509" mass="53473">MLSHWIIVPIILPALIAPLLVLSARYDIVLQRVISLASVVFLLGVTVALTWTAAGGTVEVYEMGNWPAPFGIVMVLDRLSAMMVLMTSVLGLVVLLYVIGTGWDRRGRHFHALFLFQLMGLYGAMLTGDLFNLFVFFEVLLIASYGLMVHGGGKLRLQAGVQYVIYNLAGSTLFLFALATLYGVTGTLNMADMAVKAPALAEGDAALLRTAAAMLLIVFAVKGALVPIHFWLPNTYTHAPAPVAALFAIMTKVGAYAVIRVYTLVFGPGLAVTNTMPADWILPAALVTLIIGMAGVLAGGSLSRMASFAAIGSMGTLFIAISAFTPEATLAALYYMVHSTFAGATLFLIVDLVQRRRGSCALDLRAPMAQSGLIAAMFFAAAIATAGMPPLSGFLGKLLVLDALRSEPGAALIWTVILATSLIAVLGFARAGSMLFWKPHSVAGDGTPPAPQLNALPLVATGAMLALLLALTVLAGPLTGYMEATSAQLYDTSTYIEAVLGTDGVEGTQ</sequence>
<dbReference type="Pfam" id="PF00361">
    <property type="entry name" value="Proton_antipo_M"/>
    <property type="match status" value="1"/>
</dbReference>
<keyword evidence="4" id="KW-1003">Cell membrane</keyword>
<dbReference type="InterPro" id="IPR001750">
    <property type="entry name" value="ND/Mrp_TM"/>
</dbReference>
<feature type="transmembrane region" description="Helical" evidence="9">
    <location>
        <begin position="33"/>
        <end position="54"/>
    </location>
</feature>
<dbReference type="GO" id="GO:0008137">
    <property type="term" value="F:NADH dehydrogenase (ubiquinone) activity"/>
    <property type="evidence" value="ECO:0007669"/>
    <property type="project" value="InterPro"/>
</dbReference>
<dbReference type="PRINTS" id="PR01437">
    <property type="entry name" value="NUOXDRDTASE4"/>
</dbReference>
<feature type="transmembrane region" description="Helical" evidence="9">
    <location>
        <begin position="133"/>
        <end position="151"/>
    </location>
</feature>
<dbReference type="Proteomes" id="UP000198539">
    <property type="component" value="Unassembled WGS sequence"/>
</dbReference>
<feature type="transmembrane region" description="Helical" evidence="9">
    <location>
        <begin position="411"/>
        <end position="432"/>
    </location>
</feature>
<accession>A0A1H2RSI1</accession>
<evidence type="ECO:0000256" key="7">
    <source>
        <dbReference type="ARBA" id="ARBA00023136"/>
    </source>
</evidence>
<feature type="transmembrane region" description="Helical" evidence="9">
    <location>
        <begin position="453"/>
        <end position="475"/>
    </location>
</feature>
<feature type="transmembrane region" description="Helical" evidence="9">
    <location>
        <begin position="306"/>
        <end position="326"/>
    </location>
</feature>
<keyword evidence="7 9" id="KW-0472">Membrane</keyword>
<name>A0A1H2RSI1_9RHOB</name>
<feature type="transmembrane region" description="Helical" evidence="9">
    <location>
        <begin position="373"/>
        <end position="391"/>
    </location>
</feature>
<evidence type="ECO:0000256" key="8">
    <source>
        <dbReference type="RuleBase" id="RU000320"/>
    </source>
</evidence>
<evidence type="ECO:0000313" key="12">
    <source>
        <dbReference type="Proteomes" id="UP000198539"/>
    </source>
</evidence>
<evidence type="ECO:0000256" key="2">
    <source>
        <dbReference type="ARBA" id="ARBA00004651"/>
    </source>
</evidence>
<dbReference type="InterPro" id="IPR003918">
    <property type="entry name" value="NADH_UbQ_OxRdtase"/>
</dbReference>
<comment type="subcellular location">
    <subcellularLocation>
        <location evidence="2">Cell membrane</location>
        <topology evidence="2">Multi-pass membrane protein</topology>
    </subcellularLocation>
    <subcellularLocation>
        <location evidence="8">Membrane</location>
        <topology evidence="8">Multi-pass membrane protein</topology>
    </subcellularLocation>
</comment>
<dbReference type="EMBL" id="FNOM01000001">
    <property type="protein sequence ID" value="SDW21599.1"/>
    <property type="molecule type" value="Genomic_DNA"/>
</dbReference>
<feature type="transmembrane region" description="Helical" evidence="9">
    <location>
        <begin position="332"/>
        <end position="353"/>
    </location>
</feature>
<dbReference type="STRING" id="564137.SAMN04488238_101389"/>
<evidence type="ECO:0000256" key="6">
    <source>
        <dbReference type="ARBA" id="ARBA00022989"/>
    </source>
</evidence>
<feature type="transmembrane region" description="Helical" evidence="9">
    <location>
        <begin position="110"/>
        <end position="127"/>
    </location>
</feature>
<reference evidence="11 12" key="1">
    <citation type="submission" date="2016-10" db="EMBL/GenBank/DDBJ databases">
        <authorList>
            <person name="de Groot N.N."/>
        </authorList>
    </citation>
    <scope>NUCLEOTIDE SEQUENCE [LARGE SCALE GENOMIC DNA]</scope>
    <source>
        <strain evidence="11 12">CGMCC 1.8894</strain>
    </source>
</reference>
<evidence type="ECO:0000259" key="10">
    <source>
        <dbReference type="Pfam" id="PF00361"/>
    </source>
</evidence>
<comment type="function">
    <text evidence="1">NDH-1 shuttles electrons from NADH, via FMN and iron-sulfur (Fe-S) centers, to quinones in the respiratory chain. The immediate electron acceptor for the enzyme in this species is believed to be ubiquinone. Couples the redox reaction to proton translocation (for every two electrons transferred, four hydrogen ions are translocated across the cytoplasmic membrane), and thus conserves the redox energy in a proton gradient.</text>
</comment>
<evidence type="ECO:0000256" key="9">
    <source>
        <dbReference type="SAM" id="Phobius"/>
    </source>
</evidence>
<feature type="transmembrane region" description="Helical" evidence="9">
    <location>
        <begin position="163"/>
        <end position="185"/>
    </location>
</feature>
<evidence type="ECO:0000313" key="11">
    <source>
        <dbReference type="EMBL" id="SDW21599.1"/>
    </source>
</evidence>
<comment type="similarity">
    <text evidence="3">Belongs to the CPA3 antiporters (TC 2.A.63) subunit D family.</text>
</comment>
<dbReference type="GO" id="GO:0042773">
    <property type="term" value="P:ATP synthesis coupled electron transport"/>
    <property type="evidence" value="ECO:0007669"/>
    <property type="project" value="InterPro"/>
</dbReference>
<feature type="domain" description="NADH:quinone oxidoreductase/Mrp antiporter transmembrane" evidence="10">
    <location>
        <begin position="128"/>
        <end position="415"/>
    </location>
</feature>
<keyword evidence="6 9" id="KW-1133">Transmembrane helix</keyword>
<proteinExistence type="inferred from homology"/>
<dbReference type="InterPro" id="IPR050586">
    <property type="entry name" value="CPA3_Na-H_Antiporter_D"/>
</dbReference>
<dbReference type="AlphaFoldDB" id="A0A1H2RSI1"/>
<evidence type="ECO:0000256" key="4">
    <source>
        <dbReference type="ARBA" id="ARBA00022475"/>
    </source>
</evidence>
<evidence type="ECO:0000256" key="5">
    <source>
        <dbReference type="ARBA" id="ARBA00022692"/>
    </source>
</evidence>
<organism evidence="11 12">
    <name type="scientific">Roseicitreum antarcticum</name>
    <dbReference type="NCBI Taxonomy" id="564137"/>
    <lineage>
        <taxon>Bacteria</taxon>
        <taxon>Pseudomonadati</taxon>
        <taxon>Pseudomonadota</taxon>
        <taxon>Alphaproteobacteria</taxon>
        <taxon>Rhodobacterales</taxon>
        <taxon>Paracoccaceae</taxon>
        <taxon>Roseicitreum</taxon>
    </lineage>
</organism>
<dbReference type="NCBIfam" id="NF009309">
    <property type="entry name" value="PRK12666.1"/>
    <property type="match status" value="1"/>
</dbReference>
<evidence type="ECO:0000256" key="1">
    <source>
        <dbReference type="ARBA" id="ARBA00002378"/>
    </source>
</evidence>
<dbReference type="PANTHER" id="PTHR42703">
    <property type="entry name" value="NADH DEHYDROGENASE"/>
    <property type="match status" value="1"/>
</dbReference>
<keyword evidence="5 8" id="KW-0812">Transmembrane</keyword>
<feature type="transmembrane region" description="Helical" evidence="9">
    <location>
        <begin position="244"/>
        <end position="265"/>
    </location>
</feature>
<dbReference type="GO" id="GO:0005886">
    <property type="term" value="C:plasma membrane"/>
    <property type="evidence" value="ECO:0007669"/>
    <property type="project" value="UniProtKB-SubCell"/>
</dbReference>